<gene>
    <name evidence="3" type="ORF">g.5391</name>
</gene>
<feature type="transmembrane region" description="Helical" evidence="2">
    <location>
        <begin position="26"/>
        <end position="45"/>
    </location>
</feature>
<evidence type="ECO:0000313" key="3">
    <source>
        <dbReference type="EMBL" id="JAT87444.1"/>
    </source>
</evidence>
<organism evidence="3">
    <name type="scientific">Pectinophora gossypiella</name>
    <name type="common">Cotton pink bollworm</name>
    <name type="synonym">Depressaria gossypiella</name>
    <dbReference type="NCBI Taxonomy" id="13191"/>
    <lineage>
        <taxon>Eukaryota</taxon>
        <taxon>Metazoa</taxon>
        <taxon>Ecdysozoa</taxon>
        <taxon>Arthropoda</taxon>
        <taxon>Hexapoda</taxon>
        <taxon>Insecta</taxon>
        <taxon>Pterygota</taxon>
        <taxon>Neoptera</taxon>
        <taxon>Endopterygota</taxon>
        <taxon>Lepidoptera</taxon>
        <taxon>Glossata</taxon>
        <taxon>Ditrysia</taxon>
        <taxon>Gelechioidea</taxon>
        <taxon>Gelechiidae</taxon>
        <taxon>Apatetrinae</taxon>
        <taxon>Pectinophora</taxon>
    </lineage>
</organism>
<reference evidence="3" key="1">
    <citation type="submission" date="2015-09" db="EMBL/GenBank/DDBJ databases">
        <title>De novo assembly of Pectinophora gossypiella (Pink Bollworm) gut transcriptome.</title>
        <authorList>
            <person name="Tassone E.E."/>
        </authorList>
    </citation>
    <scope>NUCLEOTIDE SEQUENCE</scope>
</reference>
<feature type="compositionally biased region" description="Basic residues" evidence="1">
    <location>
        <begin position="175"/>
        <end position="184"/>
    </location>
</feature>
<feature type="non-terminal residue" evidence="3">
    <location>
        <position position="214"/>
    </location>
</feature>
<dbReference type="EMBL" id="GDQN01003610">
    <property type="protein sequence ID" value="JAT87444.1"/>
    <property type="molecule type" value="Transcribed_RNA"/>
</dbReference>
<keyword evidence="2" id="KW-0812">Transmembrane</keyword>
<feature type="non-terminal residue" evidence="3">
    <location>
        <position position="1"/>
    </location>
</feature>
<evidence type="ECO:0000256" key="2">
    <source>
        <dbReference type="SAM" id="Phobius"/>
    </source>
</evidence>
<dbReference type="AlphaFoldDB" id="A0A1E1WKB9"/>
<proteinExistence type="predicted"/>
<keyword evidence="2" id="KW-0472">Membrane</keyword>
<evidence type="ECO:0000256" key="1">
    <source>
        <dbReference type="SAM" id="MobiDB-lite"/>
    </source>
</evidence>
<protein>
    <submittedName>
        <fullName evidence="3">Uncharacterized protein</fullName>
    </submittedName>
</protein>
<sequence length="214" mass="24296">SVASLTTAPLYSIGNCVQKYISTMKVIAFVFLSCALLEAYAYPYYPYYGNVDSLSYGASDNSRGGMVLSRYYNPYYNPRVGGGMAAFMFKPPEDAQPSQYYLPDRRRQTQEPNFVLPQENEVYYPQNQIPEKPATEPTEIADPTEKTEVFSTTVKAVVPELTEPEVEEVEEQKPRKVSKKKQAKRPVDDEEDEEQPKMPTGAFFPMFFGWGRNG</sequence>
<feature type="region of interest" description="Disordered" evidence="1">
    <location>
        <begin position="160"/>
        <end position="214"/>
    </location>
</feature>
<dbReference type="OrthoDB" id="6627608at2759"/>
<keyword evidence="2" id="KW-1133">Transmembrane helix</keyword>
<name>A0A1E1WKB9_PECGO</name>
<accession>A0A1E1WKB9</accession>